<accession>A0A4V2P7Q6</accession>
<evidence type="ECO:0000313" key="2">
    <source>
        <dbReference type="Proteomes" id="UP000294887"/>
    </source>
</evidence>
<organism evidence="1 2">
    <name type="scientific">Cocleimonas flava</name>
    <dbReference type="NCBI Taxonomy" id="634765"/>
    <lineage>
        <taxon>Bacteria</taxon>
        <taxon>Pseudomonadati</taxon>
        <taxon>Pseudomonadota</taxon>
        <taxon>Gammaproteobacteria</taxon>
        <taxon>Thiotrichales</taxon>
        <taxon>Thiotrichaceae</taxon>
        <taxon>Cocleimonas</taxon>
    </lineage>
</organism>
<dbReference type="InterPro" id="IPR029470">
    <property type="entry name" value="PDDEXK_4"/>
</dbReference>
<dbReference type="RefSeq" id="WP_131907242.1">
    <property type="nucleotide sequence ID" value="NZ_BAAAFU010000007.1"/>
</dbReference>
<proteinExistence type="predicted"/>
<reference evidence="1 2" key="1">
    <citation type="submission" date="2019-03" db="EMBL/GenBank/DDBJ databases">
        <title>Genomic Encyclopedia of Type Strains, Phase IV (KMG-IV): sequencing the most valuable type-strain genomes for metagenomic binning, comparative biology and taxonomic classification.</title>
        <authorList>
            <person name="Goeker M."/>
        </authorList>
    </citation>
    <scope>NUCLEOTIDE SEQUENCE [LARGE SCALE GENOMIC DNA]</scope>
    <source>
        <strain evidence="1 2">DSM 24830</strain>
    </source>
</reference>
<evidence type="ECO:0000313" key="1">
    <source>
        <dbReference type="EMBL" id="TCJ82735.1"/>
    </source>
</evidence>
<dbReference type="Pfam" id="PF14281">
    <property type="entry name" value="PDDEXK_4"/>
    <property type="match status" value="1"/>
</dbReference>
<sequence>MTKKEHNLLDKASEIGKRHDKLEKDTGYKFNLFTITKIERYEVNTHSAIIAELLNPKGLHGQGVIFLELFMNVMSLPKVDSEITLDYLNVEVVSEESFNSEDGENTNSRIDIIIKFSNYWLLIENKIDAFDGKHQLKKYKTVAESLGKEWDLIYLTKEGSDASDQSGGGVKYTKLSYSDHIIAWLELCIKEVALVPIVREAILQYLNLTRKITGNDMTTVRKSDLVKLLSKDDNLKTAIELSKSINNSKGDILFEFFEDLKEKNADYIYRDRIPEEKLYGNNKCKKWFEQKGISKQNKLEGFGLFIKTRCPDILIHIMAATQNIHYGFLIKTDSELSLEFKKYKESPYELNNWGDFDKGELNFKWYSKNCGSIREDKDVDNLLKLRKEGGLREEILTLIKNF</sequence>
<dbReference type="EMBL" id="SMFQ01000005">
    <property type="protein sequence ID" value="TCJ82735.1"/>
    <property type="molecule type" value="Genomic_DNA"/>
</dbReference>
<keyword evidence="2" id="KW-1185">Reference proteome</keyword>
<protein>
    <submittedName>
        <fullName evidence="1">PD-(D/E)XK nuclease superfamily protein</fullName>
    </submittedName>
</protein>
<gene>
    <name evidence="1" type="ORF">EV695_3467</name>
</gene>
<dbReference type="OrthoDB" id="8399783at2"/>
<name>A0A4V2P7Q6_9GAMM</name>
<comment type="caution">
    <text evidence="1">The sequence shown here is derived from an EMBL/GenBank/DDBJ whole genome shotgun (WGS) entry which is preliminary data.</text>
</comment>
<dbReference type="Proteomes" id="UP000294887">
    <property type="component" value="Unassembled WGS sequence"/>
</dbReference>
<dbReference type="AlphaFoldDB" id="A0A4V2P7Q6"/>